<evidence type="ECO:0000256" key="1">
    <source>
        <dbReference type="SAM" id="MobiDB-lite"/>
    </source>
</evidence>
<evidence type="ECO:0000313" key="4">
    <source>
        <dbReference type="EMBL" id="EGO51536.1"/>
    </source>
</evidence>
<dbReference type="GeneID" id="20831182"/>
<proteinExistence type="predicted"/>
<feature type="region of interest" description="Disordered" evidence="1">
    <location>
        <begin position="136"/>
        <end position="234"/>
    </location>
</feature>
<dbReference type="AlphaFoldDB" id="F8MY54"/>
<feature type="chain" id="PRO_5012655268" description="CREG-like beta-barrel domain-containing protein" evidence="2">
    <location>
        <begin position="16"/>
        <end position="402"/>
    </location>
</feature>
<gene>
    <name evidence="4" type="ORF">NEUTE1DRAFT_89019</name>
</gene>
<feature type="region of interest" description="Disordered" evidence="1">
    <location>
        <begin position="332"/>
        <end position="402"/>
    </location>
</feature>
<dbReference type="KEGG" id="nte:NEUTE1DRAFT89019"/>
<dbReference type="EMBL" id="GL891382">
    <property type="protein sequence ID" value="EGO51536.1"/>
    <property type="molecule type" value="Genomic_DNA"/>
</dbReference>
<name>F8MY54_NEUT8</name>
<accession>F8MY54</accession>
<evidence type="ECO:0000256" key="2">
    <source>
        <dbReference type="SAM" id="SignalP"/>
    </source>
</evidence>
<evidence type="ECO:0000259" key="3">
    <source>
        <dbReference type="Pfam" id="PF13883"/>
    </source>
</evidence>
<dbReference type="Proteomes" id="UP000008065">
    <property type="component" value="Unassembled WGS sequence"/>
</dbReference>
<feature type="signal peptide" evidence="2">
    <location>
        <begin position="1"/>
        <end position="15"/>
    </location>
</feature>
<dbReference type="OrthoDB" id="2138282at2759"/>
<dbReference type="InterPro" id="IPR055343">
    <property type="entry name" value="CREG_beta-barrel"/>
</dbReference>
<dbReference type="VEuPathDB" id="FungiDB:NEUTE1DRAFT_89019"/>
<sequence>MKPIALSALFTAAAAVAVPGEHESKPSQPSRPRIPTSYESAVMARRILALTPLGTLATIFPAANSSSIMTEEEKRNPKLQENRPAEVAGMPHGLMEYISDCEYATNDVGNPTLLAISIETSFKNIAAGSNVSLAVQWTPPPPPPPHHRWPPHGPPPHGPKKPPHGPPPHGPKKPPHHGDDDHDEDHDHKKHKDHKDPKDEKHHKDKKHKDHKKKRPHHPPPPPPPPRRRRPFSPAALPRFSLLGYVEKIEGGDDRSQEGSIGAQLASCFTKVHPDAKWWLPGNRIHESHFVRLVVTHVYWIGGFGDRAYIGWIPVDEWKRVTKEEWEGIRLPGEWEGHHGRPHHPPPKHEKPEDGGDEGSDSDGEDEGEKQQQQQQQQAEKEKGWVVVQDGKNEGYGVEEDL</sequence>
<dbReference type="RefSeq" id="XP_009855174.1">
    <property type="nucleotide sequence ID" value="XM_009856872.1"/>
</dbReference>
<dbReference type="SUPFAM" id="SSF50475">
    <property type="entry name" value="FMN-binding split barrel"/>
    <property type="match status" value="1"/>
</dbReference>
<organism evidence="4 5">
    <name type="scientific">Neurospora tetrasperma (strain FGSC 2508 / ATCC MYA-4615 / P0657)</name>
    <dbReference type="NCBI Taxonomy" id="510951"/>
    <lineage>
        <taxon>Eukaryota</taxon>
        <taxon>Fungi</taxon>
        <taxon>Dikarya</taxon>
        <taxon>Ascomycota</taxon>
        <taxon>Pezizomycotina</taxon>
        <taxon>Sordariomycetes</taxon>
        <taxon>Sordariomycetidae</taxon>
        <taxon>Sordariales</taxon>
        <taxon>Sordariaceae</taxon>
        <taxon>Neurospora</taxon>
    </lineage>
</organism>
<feature type="domain" description="CREG-like beta-barrel" evidence="3">
    <location>
        <begin position="219"/>
        <end position="318"/>
    </location>
</feature>
<dbReference type="InterPro" id="IPR012349">
    <property type="entry name" value="Split_barrel_FMN-bd"/>
</dbReference>
<feature type="domain" description="CREG-like beta-barrel" evidence="3">
    <location>
        <begin position="35"/>
        <end position="141"/>
    </location>
</feature>
<evidence type="ECO:0000313" key="5">
    <source>
        <dbReference type="Proteomes" id="UP000008065"/>
    </source>
</evidence>
<dbReference type="PANTHER" id="PTHR37273:SF1">
    <property type="entry name" value="ADL397C-AP"/>
    <property type="match status" value="1"/>
</dbReference>
<keyword evidence="5" id="KW-1185">Reference proteome</keyword>
<keyword evidence="2" id="KW-0732">Signal</keyword>
<dbReference type="PANTHER" id="PTHR37273">
    <property type="entry name" value="CHROMOSOME 8, WHOLE GENOME SHOTGUN SEQUENCE"/>
    <property type="match status" value="1"/>
</dbReference>
<protein>
    <recommendedName>
        <fullName evidence="3">CREG-like beta-barrel domain-containing protein</fullName>
    </recommendedName>
</protein>
<dbReference type="Pfam" id="PF13883">
    <property type="entry name" value="CREG_beta-barrel"/>
    <property type="match status" value="2"/>
</dbReference>
<feature type="compositionally biased region" description="Acidic residues" evidence="1">
    <location>
        <begin position="355"/>
        <end position="368"/>
    </location>
</feature>
<feature type="compositionally biased region" description="Basic residues" evidence="1">
    <location>
        <begin position="203"/>
        <end position="218"/>
    </location>
</feature>
<dbReference type="HOGENOM" id="CLU_056802_1_0_1"/>
<reference evidence="5" key="1">
    <citation type="journal article" date="2011" name="Genetics">
        <title>Massive changes in genome architecture accompany the transition to self-fertility in the filamentous fungus Neurospora tetrasperma.</title>
        <authorList>
            <person name="Ellison C.E."/>
            <person name="Stajich J.E."/>
            <person name="Jacobson D.J."/>
            <person name="Natvig D.O."/>
            <person name="Lapidus A."/>
            <person name="Foster B."/>
            <person name="Aerts A."/>
            <person name="Riley R."/>
            <person name="Lindquist E.A."/>
            <person name="Grigoriev I.V."/>
            <person name="Taylor J.W."/>
        </authorList>
    </citation>
    <scope>NUCLEOTIDE SEQUENCE [LARGE SCALE GENOMIC DNA]</scope>
    <source>
        <strain evidence="5">FGSC 2508 / P0657</strain>
    </source>
</reference>
<dbReference type="Gene3D" id="2.30.110.10">
    <property type="entry name" value="Electron Transport, Fmn-binding Protein, Chain A"/>
    <property type="match status" value="1"/>
</dbReference>